<name>A0ABQ5CG11_9ASTR</name>
<evidence type="ECO:0000313" key="4">
    <source>
        <dbReference type="Proteomes" id="UP001151760"/>
    </source>
</evidence>
<dbReference type="InterPro" id="IPR021109">
    <property type="entry name" value="Peptidase_aspartic_dom_sf"/>
</dbReference>
<keyword evidence="4" id="KW-1185">Reference proteome</keyword>
<proteinExistence type="predicted"/>
<keyword evidence="2" id="KW-0732">Signal</keyword>
<feature type="region of interest" description="Disordered" evidence="1">
    <location>
        <begin position="238"/>
        <end position="257"/>
    </location>
</feature>
<organism evidence="3 4">
    <name type="scientific">Tanacetum coccineum</name>
    <dbReference type="NCBI Taxonomy" id="301880"/>
    <lineage>
        <taxon>Eukaryota</taxon>
        <taxon>Viridiplantae</taxon>
        <taxon>Streptophyta</taxon>
        <taxon>Embryophyta</taxon>
        <taxon>Tracheophyta</taxon>
        <taxon>Spermatophyta</taxon>
        <taxon>Magnoliopsida</taxon>
        <taxon>eudicotyledons</taxon>
        <taxon>Gunneridae</taxon>
        <taxon>Pentapetalae</taxon>
        <taxon>asterids</taxon>
        <taxon>campanulids</taxon>
        <taxon>Asterales</taxon>
        <taxon>Asteraceae</taxon>
        <taxon>Asteroideae</taxon>
        <taxon>Anthemideae</taxon>
        <taxon>Anthemidinae</taxon>
        <taxon>Tanacetum</taxon>
    </lineage>
</organism>
<sequence length="257" mass="29144">MSTLGLIRGLLVLNVVLIVICKKDCPKWKNNNNWGNQAGNAEAQAKVYAVGNAGANPDNNVITDHDYNVELADGRIVGLNTVIQGYTLSLLNHPFNIDLIPVELGSFDVIIGMDWLAKYHAVITKTSQKKQLEDVPVVQEFPEVFLEDLPELRTKASKRPKFPHSWVAPVPVCKEKDGSFVLFFYFPDVQYDYRELNNTTVRTAYPQLPRIDGPNFIFDPAARVKYLFKDRSEVRVSPVEGSRRRHSQDYIQDSIRP</sequence>
<keyword evidence="3" id="KW-0808">Transferase</keyword>
<dbReference type="Gene3D" id="2.40.70.10">
    <property type="entry name" value="Acid Proteases"/>
    <property type="match status" value="1"/>
</dbReference>
<dbReference type="PANTHER" id="PTHR15503">
    <property type="entry name" value="LDOC1 RELATED"/>
    <property type="match status" value="1"/>
</dbReference>
<keyword evidence="3" id="KW-0695">RNA-directed DNA polymerase</keyword>
<evidence type="ECO:0000313" key="3">
    <source>
        <dbReference type="EMBL" id="GJT25995.1"/>
    </source>
</evidence>
<gene>
    <name evidence="3" type="ORF">Tco_0895932</name>
</gene>
<dbReference type="PANTHER" id="PTHR15503:SF45">
    <property type="entry name" value="RNA-DIRECTED DNA POLYMERASE HOMOLOG"/>
    <property type="match status" value="1"/>
</dbReference>
<reference evidence="3" key="1">
    <citation type="journal article" date="2022" name="Int. J. Mol. Sci.">
        <title>Draft Genome of Tanacetum Coccineum: Genomic Comparison of Closely Related Tanacetum-Family Plants.</title>
        <authorList>
            <person name="Yamashiro T."/>
            <person name="Shiraishi A."/>
            <person name="Nakayama K."/>
            <person name="Satake H."/>
        </authorList>
    </citation>
    <scope>NUCLEOTIDE SEQUENCE</scope>
</reference>
<dbReference type="Proteomes" id="UP001151760">
    <property type="component" value="Unassembled WGS sequence"/>
</dbReference>
<keyword evidence="3" id="KW-0548">Nucleotidyltransferase</keyword>
<feature type="signal peptide" evidence="2">
    <location>
        <begin position="1"/>
        <end position="21"/>
    </location>
</feature>
<evidence type="ECO:0000256" key="1">
    <source>
        <dbReference type="SAM" id="MobiDB-lite"/>
    </source>
</evidence>
<reference evidence="3" key="2">
    <citation type="submission" date="2022-01" db="EMBL/GenBank/DDBJ databases">
        <authorList>
            <person name="Yamashiro T."/>
            <person name="Shiraishi A."/>
            <person name="Satake H."/>
            <person name="Nakayama K."/>
        </authorList>
    </citation>
    <scope>NUCLEOTIDE SEQUENCE</scope>
</reference>
<dbReference type="GO" id="GO:0003964">
    <property type="term" value="F:RNA-directed DNA polymerase activity"/>
    <property type="evidence" value="ECO:0007669"/>
    <property type="project" value="UniProtKB-KW"/>
</dbReference>
<protein>
    <submittedName>
        <fullName evidence="3">Reverse transcriptase domain-containing protein</fullName>
    </submittedName>
</protein>
<feature type="chain" id="PRO_5045630482" evidence="2">
    <location>
        <begin position="22"/>
        <end position="257"/>
    </location>
</feature>
<comment type="caution">
    <text evidence="3">The sequence shown here is derived from an EMBL/GenBank/DDBJ whole genome shotgun (WGS) entry which is preliminary data.</text>
</comment>
<dbReference type="Pfam" id="PF08284">
    <property type="entry name" value="RVP_2"/>
    <property type="match status" value="1"/>
</dbReference>
<dbReference type="CDD" id="cd00303">
    <property type="entry name" value="retropepsin_like"/>
    <property type="match status" value="1"/>
</dbReference>
<dbReference type="EMBL" id="BQNB010014256">
    <property type="protein sequence ID" value="GJT25995.1"/>
    <property type="molecule type" value="Genomic_DNA"/>
</dbReference>
<evidence type="ECO:0000256" key="2">
    <source>
        <dbReference type="SAM" id="SignalP"/>
    </source>
</evidence>
<dbReference type="InterPro" id="IPR032567">
    <property type="entry name" value="RTL1-rel"/>
</dbReference>
<accession>A0ABQ5CG11</accession>